<protein>
    <submittedName>
        <fullName evidence="1">Uncharacterized protein</fullName>
    </submittedName>
</protein>
<name>A0A645H0M0_9ZZZZ</name>
<sequence length="62" mass="7240">MLIFYSGKEGVKIYGNDHDNRSLQRYGENIDNSGHNKGVKKETIQCFGFQDRTGLYRYQVYS</sequence>
<organism evidence="1">
    <name type="scientific">bioreactor metagenome</name>
    <dbReference type="NCBI Taxonomy" id="1076179"/>
    <lineage>
        <taxon>unclassified sequences</taxon>
        <taxon>metagenomes</taxon>
        <taxon>ecological metagenomes</taxon>
    </lineage>
</organism>
<dbReference type="AlphaFoldDB" id="A0A645H0M0"/>
<reference evidence="1" key="1">
    <citation type="submission" date="2019-08" db="EMBL/GenBank/DDBJ databases">
        <authorList>
            <person name="Kucharzyk K."/>
            <person name="Murdoch R.W."/>
            <person name="Higgins S."/>
            <person name="Loffler F."/>
        </authorList>
    </citation>
    <scope>NUCLEOTIDE SEQUENCE</scope>
</reference>
<evidence type="ECO:0000313" key="1">
    <source>
        <dbReference type="EMBL" id="MPN32577.1"/>
    </source>
</evidence>
<dbReference type="EMBL" id="VSSQ01084658">
    <property type="protein sequence ID" value="MPN32577.1"/>
    <property type="molecule type" value="Genomic_DNA"/>
</dbReference>
<comment type="caution">
    <text evidence="1">The sequence shown here is derived from an EMBL/GenBank/DDBJ whole genome shotgun (WGS) entry which is preliminary data.</text>
</comment>
<accession>A0A645H0M0</accession>
<proteinExistence type="predicted"/>
<gene>
    <name evidence="1" type="ORF">SDC9_180057</name>
</gene>